<evidence type="ECO:0000256" key="3">
    <source>
        <dbReference type="ARBA" id="ARBA00022793"/>
    </source>
</evidence>
<name>A0A382HIA8_9ZZZZ</name>
<keyword evidence="8" id="KW-0456">Lyase</keyword>
<dbReference type="InterPro" id="IPR003817">
    <property type="entry name" value="PS_Dcarbxylase"/>
</dbReference>
<dbReference type="GO" id="GO:0004609">
    <property type="term" value="F:phosphatidylserine decarboxylase activity"/>
    <property type="evidence" value="ECO:0007669"/>
    <property type="project" value="InterPro"/>
</dbReference>
<organism evidence="12">
    <name type="scientific">marine metagenome</name>
    <dbReference type="NCBI Taxonomy" id="408172"/>
    <lineage>
        <taxon>unclassified sequences</taxon>
        <taxon>metagenomes</taxon>
        <taxon>ecological metagenomes</taxon>
    </lineage>
</organism>
<gene>
    <name evidence="12" type="ORF">METZ01_LOCUS239928</name>
</gene>
<dbReference type="NCBIfam" id="NF003678">
    <property type="entry name" value="PRK05305.1-2"/>
    <property type="match status" value="1"/>
</dbReference>
<dbReference type="PANTHER" id="PTHR35809">
    <property type="entry name" value="ARCHAETIDYLSERINE DECARBOXYLASE PROENZYME-RELATED"/>
    <property type="match status" value="1"/>
</dbReference>
<keyword evidence="11" id="KW-1133">Transmembrane helix</keyword>
<keyword evidence="9" id="KW-1208">Phospholipid metabolism</keyword>
<sequence>MLFRIHNEGRIYFITSLIVSIIIFPFFPIIGVILIIFSSYIFYFFRDPVRTIPNEDVIVSPADGIVTYVGKSEPPISLQGDYNFIKISIFLNIFNVHVNRIPTTGTIKNINYIHGKFINATLEKSSDDNERNIITLEKKNNDIIFITQIAGLIARRIVCEVKEKQEVYKGHRFGIIKFGSRVDIYMPSHYKPLITIGQVVLGGETIISNPNDIKEITNSTKI</sequence>
<evidence type="ECO:0000256" key="10">
    <source>
        <dbReference type="ARBA" id="ARBA00023317"/>
    </source>
</evidence>
<keyword evidence="2" id="KW-0444">Lipid biosynthesis</keyword>
<dbReference type="NCBIfam" id="NF003685">
    <property type="entry name" value="PRK05305.2-5"/>
    <property type="match status" value="1"/>
</dbReference>
<keyword evidence="7" id="KW-0594">Phospholipid biosynthesis</keyword>
<keyword evidence="5 11" id="KW-0472">Membrane</keyword>
<keyword evidence="6" id="KW-0865">Zymogen</keyword>
<dbReference type="EMBL" id="UINC01061471">
    <property type="protein sequence ID" value="SVB87074.1"/>
    <property type="molecule type" value="Genomic_DNA"/>
</dbReference>
<evidence type="ECO:0000256" key="9">
    <source>
        <dbReference type="ARBA" id="ARBA00023264"/>
    </source>
</evidence>
<evidence type="ECO:0008006" key="13">
    <source>
        <dbReference type="Google" id="ProtNLM"/>
    </source>
</evidence>
<accession>A0A382HIA8</accession>
<protein>
    <recommendedName>
        <fullName evidence="13">Phosphatidylserine decarboxylase</fullName>
    </recommendedName>
</protein>
<evidence type="ECO:0000256" key="7">
    <source>
        <dbReference type="ARBA" id="ARBA00023209"/>
    </source>
</evidence>
<evidence type="ECO:0000256" key="5">
    <source>
        <dbReference type="ARBA" id="ARBA00023136"/>
    </source>
</evidence>
<keyword evidence="1" id="KW-1003">Cell membrane</keyword>
<evidence type="ECO:0000256" key="6">
    <source>
        <dbReference type="ARBA" id="ARBA00023145"/>
    </source>
</evidence>
<proteinExistence type="inferred from homology"/>
<dbReference type="PANTHER" id="PTHR35809:SF1">
    <property type="entry name" value="ARCHAETIDYLSERINE DECARBOXYLASE PROENZYME-RELATED"/>
    <property type="match status" value="1"/>
</dbReference>
<reference evidence="12" key="1">
    <citation type="submission" date="2018-05" db="EMBL/GenBank/DDBJ databases">
        <authorList>
            <person name="Lanie J.A."/>
            <person name="Ng W.-L."/>
            <person name="Kazmierczak K.M."/>
            <person name="Andrzejewski T.M."/>
            <person name="Davidsen T.M."/>
            <person name="Wayne K.J."/>
            <person name="Tettelin H."/>
            <person name="Glass J.I."/>
            <person name="Rusch D."/>
            <person name="Podicherti R."/>
            <person name="Tsui H.-C.T."/>
            <person name="Winkler M.E."/>
        </authorList>
    </citation>
    <scope>NUCLEOTIDE SEQUENCE</scope>
</reference>
<keyword evidence="3" id="KW-0210">Decarboxylase</keyword>
<keyword evidence="10" id="KW-0670">Pyruvate</keyword>
<evidence type="ECO:0000256" key="2">
    <source>
        <dbReference type="ARBA" id="ARBA00022516"/>
    </source>
</evidence>
<dbReference type="InterPro" id="IPR033175">
    <property type="entry name" value="PSD-A"/>
</dbReference>
<dbReference type="Pfam" id="PF02666">
    <property type="entry name" value="PS_Dcarbxylase"/>
    <property type="match status" value="1"/>
</dbReference>
<evidence type="ECO:0000256" key="1">
    <source>
        <dbReference type="ARBA" id="ARBA00022475"/>
    </source>
</evidence>
<evidence type="ECO:0000313" key="12">
    <source>
        <dbReference type="EMBL" id="SVB87074.1"/>
    </source>
</evidence>
<evidence type="ECO:0000256" key="4">
    <source>
        <dbReference type="ARBA" id="ARBA00023098"/>
    </source>
</evidence>
<evidence type="ECO:0000256" key="11">
    <source>
        <dbReference type="SAM" id="Phobius"/>
    </source>
</evidence>
<feature type="transmembrane region" description="Helical" evidence="11">
    <location>
        <begin position="12"/>
        <end position="45"/>
    </location>
</feature>
<keyword evidence="11" id="KW-0812">Transmembrane</keyword>
<dbReference type="GO" id="GO:0008654">
    <property type="term" value="P:phospholipid biosynthetic process"/>
    <property type="evidence" value="ECO:0007669"/>
    <property type="project" value="UniProtKB-KW"/>
</dbReference>
<dbReference type="AlphaFoldDB" id="A0A382HIA8"/>
<dbReference type="HAMAP" id="MF_00664">
    <property type="entry name" value="PS_decarb_PSD_A"/>
    <property type="match status" value="1"/>
</dbReference>
<evidence type="ECO:0000256" key="8">
    <source>
        <dbReference type="ARBA" id="ARBA00023239"/>
    </source>
</evidence>
<keyword evidence="4" id="KW-0443">Lipid metabolism</keyword>